<dbReference type="GO" id="GO:0016787">
    <property type="term" value="F:hydrolase activity"/>
    <property type="evidence" value="ECO:0007669"/>
    <property type="project" value="InterPro"/>
</dbReference>
<keyword evidence="2" id="KW-1185">Reference proteome</keyword>
<gene>
    <name evidence="1" type="ORF">GGR16_002823</name>
</gene>
<name>A0A840C2S1_9HYPH</name>
<dbReference type="InterPro" id="IPR010662">
    <property type="entry name" value="RBBP9/YdeN"/>
</dbReference>
<dbReference type="Proteomes" id="UP000577362">
    <property type="component" value="Unassembled WGS sequence"/>
</dbReference>
<organism evidence="1 2">
    <name type="scientific">Chelatococcus caeni</name>
    <dbReference type="NCBI Taxonomy" id="1348468"/>
    <lineage>
        <taxon>Bacteria</taxon>
        <taxon>Pseudomonadati</taxon>
        <taxon>Pseudomonadota</taxon>
        <taxon>Alphaproteobacteria</taxon>
        <taxon>Hyphomicrobiales</taxon>
        <taxon>Chelatococcaceae</taxon>
        <taxon>Chelatococcus</taxon>
    </lineage>
</organism>
<evidence type="ECO:0008006" key="3">
    <source>
        <dbReference type="Google" id="ProtNLM"/>
    </source>
</evidence>
<reference evidence="1 2" key="1">
    <citation type="submission" date="2020-08" db="EMBL/GenBank/DDBJ databases">
        <title>Genomic Encyclopedia of Type Strains, Phase IV (KMG-IV): sequencing the most valuable type-strain genomes for metagenomic binning, comparative biology and taxonomic classification.</title>
        <authorList>
            <person name="Goeker M."/>
        </authorList>
    </citation>
    <scope>NUCLEOTIDE SEQUENCE [LARGE SCALE GENOMIC DNA]</scope>
    <source>
        <strain evidence="1 2">DSM 103737</strain>
    </source>
</reference>
<dbReference type="Pfam" id="PF06821">
    <property type="entry name" value="Ser_hydrolase"/>
    <property type="match status" value="1"/>
</dbReference>
<protein>
    <recommendedName>
        <fullName evidence="3">Alpha/beta hydrolase</fullName>
    </recommendedName>
</protein>
<sequence length="183" mass="19871">MRTSDCDILIVPGWSGSGPDHWQTRWEEKLSTARRVVQDDWYRIDRPEWEARLVAEVDAAQRPVVLVAHSAGVPLIAHAAPNLPGGKVRAAFLVATPSERAIRAIPGTDAAFTPFPREPLPFPSVLVASRTDQYCPYDEAADLALAWGSALVDAGDAGHLNSASGHGPWPEGLMRFAGMLKRL</sequence>
<evidence type="ECO:0000313" key="2">
    <source>
        <dbReference type="Proteomes" id="UP000577362"/>
    </source>
</evidence>
<evidence type="ECO:0000313" key="1">
    <source>
        <dbReference type="EMBL" id="MBB4017789.1"/>
    </source>
</evidence>
<dbReference type="AlphaFoldDB" id="A0A840C2S1"/>
<dbReference type="SUPFAM" id="SSF53474">
    <property type="entry name" value="alpha/beta-Hydrolases"/>
    <property type="match status" value="1"/>
</dbReference>
<dbReference type="InterPro" id="IPR029058">
    <property type="entry name" value="AB_hydrolase_fold"/>
</dbReference>
<dbReference type="RefSeq" id="WP_019401694.1">
    <property type="nucleotide sequence ID" value="NZ_JACIEN010000003.1"/>
</dbReference>
<dbReference type="Gene3D" id="3.40.50.1820">
    <property type="entry name" value="alpha/beta hydrolase"/>
    <property type="match status" value="1"/>
</dbReference>
<dbReference type="EMBL" id="JACIEN010000003">
    <property type="protein sequence ID" value="MBB4017789.1"/>
    <property type="molecule type" value="Genomic_DNA"/>
</dbReference>
<proteinExistence type="predicted"/>
<accession>A0A840C2S1</accession>
<comment type="caution">
    <text evidence="1">The sequence shown here is derived from an EMBL/GenBank/DDBJ whole genome shotgun (WGS) entry which is preliminary data.</text>
</comment>